<keyword evidence="1" id="KW-0472">Membrane</keyword>
<dbReference type="PANTHER" id="PTHR34351">
    <property type="entry name" value="SLR1927 PROTEIN-RELATED"/>
    <property type="match status" value="1"/>
</dbReference>
<organism evidence="3 4">
    <name type="scientific">Microlunatus ginsengisoli</name>
    <dbReference type="NCBI Taxonomy" id="363863"/>
    <lineage>
        <taxon>Bacteria</taxon>
        <taxon>Bacillati</taxon>
        <taxon>Actinomycetota</taxon>
        <taxon>Actinomycetes</taxon>
        <taxon>Propionibacteriales</taxon>
        <taxon>Propionibacteriaceae</taxon>
        <taxon>Microlunatus</taxon>
    </lineage>
</organism>
<feature type="domain" description="DUF58" evidence="2">
    <location>
        <begin position="201"/>
        <end position="363"/>
    </location>
</feature>
<feature type="transmembrane region" description="Helical" evidence="1">
    <location>
        <begin position="12"/>
        <end position="29"/>
    </location>
</feature>
<comment type="caution">
    <text evidence="3">The sequence shown here is derived from an EMBL/GenBank/DDBJ whole genome shotgun (WGS) entry which is preliminary data.</text>
</comment>
<evidence type="ECO:0000256" key="1">
    <source>
        <dbReference type="SAM" id="Phobius"/>
    </source>
</evidence>
<sequence length="420" mass="45984">MGKPWRLLTGRGRALAIVGLAIVVVAMLAGQRDVMRMGLVVLLLPVVAAVLVARARLRMSCERHVEPAQVPLGSPLRGRLVLGQDGRLPAGILMLEDGVPAELGSRPRFLVDRADLSWRREVEYPLLGRVRGRFRTGPLLVRTTDPFGLVRLDRRFVATSEVMITPQVVPLTALRASGGAGSTGDARPHKIGVIGQDDALVREYRQGDDVRRIHWRSTARLGDLMVRREEQAWDPSASIVLDSRARAHAGPGMHSSLEWAISAAASVALHFLEDGFGVEIYEADGSMRISGHLGQHSSASSEVVISRLTDLRPRSTRTLNYAIESAGVDQPSQLVVAVMGRLSPEDANALLRARRNRAHGLAMLLDVDSFAEGPDDPTWRRHHEHAIELLRDNQWRVVEVPRGMGVAQAWATLDRMGTAA</sequence>
<protein>
    <submittedName>
        <fullName evidence="3">DUF58 domain-containing protein</fullName>
    </submittedName>
</protein>
<dbReference type="PANTHER" id="PTHR34351:SF1">
    <property type="entry name" value="SLR1927 PROTEIN"/>
    <property type="match status" value="1"/>
</dbReference>
<keyword evidence="1" id="KW-0812">Transmembrane</keyword>
<reference evidence="4" key="1">
    <citation type="journal article" date="2019" name="Int. J. Syst. Evol. Microbiol.">
        <title>The Global Catalogue of Microorganisms (GCM) 10K type strain sequencing project: providing services to taxonomists for standard genome sequencing and annotation.</title>
        <authorList>
            <consortium name="The Broad Institute Genomics Platform"/>
            <consortium name="The Broad Institute Genome Sequencing Center for Infectious Disease"/>
            <person name="Wu L."/>
            <person name="Ma J."/>
        </authorList>
    </citation>
    <scope>NUCLEOTIDE SEQUENCE [LARGE SCALE GENOMIC DNA]</scope>
    <source>
        <strain evidence="4">JCM 16929</strain>
    </source>
</reference>
<name>A0ABP7AB59_9ACTN</name>
<gene>
    <name evidence="3" type="ORF">GCM10022236_33600</name>
</gene>
<keyword evidence="4" id="KW-1185">Reference proteome</keyword>
<dbReference type="Pfam" id="PF01882">
    <property type="entry name" value="DUF58"/>
    <property type="match status" value="1"/>
</dbReference>
<dbReference type="InterPro" id="IPR002881">
    <property type="entry name" value="DUF58"/>
</dbReference>
<dbReference type="Proteomes" id="UP001501490">
    <property type="component" value="Unassembled WGS sequence"/>
</dbReference>
<accession>A0ABP7AB59</accession>
<evidence type="ECO:0000313" key="4">
    <source>
        <dbReference type="Proteomes" id="UP001501490"/>
    </source>
</evidence>
<dbReference type="RefSeq" id="WP_344806599.1">
    <property type="nucleotide sequence ID" value="NZ_BAABAB010000022.1"/>
</dbReference>
<keyword evidence="1" id="KW-1133">Transmembrane helix</keyword>
<evidence type="ECO:0000313" key="3">
    <source>
        <dbReference type="EMBL" id="GAA3628547.1"/>
    </source>
</evidence>
<feature type="transmembrane region" description="Helical" evidence="1">
    <location>
        <begin position="35"/>
        <end position="53"/>
    </location>
</feature>
<evidence type="ECO:0000259" key="2">
    <source>
        <dbReference type="Pfam" id="PF01882"/>
    </source>
</evidence>
<dbReference type="EMBL" id="BAABAB010000022">
    <property type="protein sequence ID" value="GAA3628547.1"/>
    <property type="molecule type" value="Genomic_DNA"/>
</dbReference>
<proteinExistence type="predicted"/>